<accession>A0ABX7GP68</accession>
<sequence length="127" mass="13260">MLKRAAQQRFVAWMALAAMALLVLMPVLARTMPADAPMMGMTADCGMDMGHAGHGHPGMPGHPDDPTARCGYCVLLTHMPVVGMGVAVLLAPANLPALSPQAILPRNTASTLLLSARPRGPPLVFNA</sequence>
<keyword evidence="1" id="KW-0732">Signal</keyword>
<dbReference type="EMBL" id="CP064030">
    <property type="protein sequence ID" value="QRN52109.1"/>
    <property type="molecule type" value="Genomic_DNA"/>
</dbReference>
<evidence type="ECO:0000313" key="3">
    <source>
        <dbReference type="Proteomes" id="UP000663181"/>
    </source>
</evidence>
<evidence type="ECO:0000313" key="2">
    <source>
        <dbReference type="EMBL" id="QRN52109.1"/>
    </source>
</evidence>
<reference evidence="2 3" key="1">
    <citation type="submission" date="2020-10" db="EMBL/GenBank/DDBJ databases">
        <title>Phylogeny of dyella-like bacteria.</title>
        <authorList>
            <person name="Fu J."/>
        </authorList>
    </citation>
    <scope>NUCLEOTIDE SEQUENCE [LARGE SCALE GENOMIC DNA]</scope>
    <source>
        <strain evidence="2 3">DHOB09</strain>
    </source>
</reference>
<name>A0ABX7GP68_9GAMM</name>
<feature type="chain" id="PRO_5046916651" evidence="1">
    <location>
        <begin position="30"/>
        <end position="127"/>
    </location>
</feature>
<evidence type="ECO:0000256" key="1">
    <source>
        <dbReference type="SAM" id="SignalP"/>
    </source>
</evidence>
<feature type="signal peptide" evidence="1">
    <location>
        <begin position="1"/>
        <end position="29"/>
    </location>
</feature>
<dbReference type="InterPro" id="IPR021333">
    <property type="entry name" value="DUF2946"/>
</dbReference>
<dbReference type="Proteomes" id="UP000663181">
    <property type="component" value="Chromosome"/>
</dbReference>
<gene>
    <name evidence="2" type="ORF">ISN74_11415</name>
</gene>
<proteinExistence type="predicted"/>
<protein>
    <submittedName>
        <fullName evidence="2">DUF2946 family protein</fullName>
    </submittedName>
</protein>
<dbReference type="RefSeq" id="WP_188801252.1">
    <property type="nucleotide sequence ID" value="NZ_BMIZ01000004.1"/>
</dbReference>
<keyword evidence="3" id="KW-1185">Reference proteome</keyword>
<dbReference type="Pfam" id="PF11162">
    <property type="entry name" value="DUF2946"/>
    <property type="match status" value="1"/>
</dbReference>
<organism evidence="2 3">
    <name type="scientific">Dyella caseinilytica</name>
    <dbReference type="NCBI Taxonomy" id="1849581"/>
    <lineage>
        <taxon>Bacteria</taxon>
        <taxon>Pseudomonadati</taxon>
        <taxon>Pseudomonadota</taxon>
        <taxon>Gammaproteobacteria</taxon>
        <taxon>Lysobacterales</taxon>
        <taxon>Rhodanobacteraceae</taxon>
        <taxon>Dyella</taxon>
    </lineage>
</organism>